<evidence type="ECO:0000313" key="1">
    <source>
        <dbReference type="EMBL" id="KAG9221005.1"/>
    </source>
</evidence>
<dbReference type="EMBL" id="WQMT02000007">
    <property type="protein sequence ID" value="KAG9221005.1"/>
    <property type="molecule type" value="Genomic_DNA"/>
</dbReference>
<organism evidence="1 2">
    <name type="scientific">Pleurotus cornucopiae</name>
    <name type="common">Cornucopia mushroom</name>
    <dbReference type="NCBI Taxonomy" id="5321"/>
    <lineage>
        <taxon>Eukaryota</taxon>
        <taxon>Fungi</taxon>
        <taxon>Dikarya</taxon>
        <taxon>Basidiomycota</taxon>
        <taxon>Agaricomycotina</taxon>
        <taxon>Agaricomycetes</taxon>
        <taxon>Agaricomycetidae</taxon>
        <taxon>Agaricales</taxon>
        <taxon>Pleurotineae</taxon>
        <taxon>Pleurotaceae</taxon>
        <taxon>Pleurotus</taxon>
    </lineage>
</organism>
<comment type="caution">
    <text evidence="1">The sequence shown here is derived from an EMBL/GenBank/DDBJ whole genome shotgun (WGS) entry which is preliminary data.</text>
</comment>
<gene>
    <name evidence="1" type="ORF">CCMSSC00406_0002395</name>
</gene>
<keyword evidence="2" id="KW-1185">Reference proteome</keyword>
<sequence>MTPSQTVVQSISILGKRKASRRSKSLVIHLSSDAGSSYEELESDHSNTSKPSTSRSAVMMVNGTLQMSPKRRYKCTFEGCEKAYTKPSRLEEHERSHTGLRPFVCETCHKSYLRESHLHAHARSHLPESDRPFLCDSGNCRKRFWTSQHLQAHLQLHTGEKPFKCSEVDCEEAFAKHHQLRTHMCTVHAPPGTKPYQCSHADCSKSFSTSQKLRAHAKTHDDKRYMCAHPNCLSLTSTPRYFSTWTALQDHTRIDHPPTCTHPSCNGRVFTSQKGLRAHQMLHEERAAEARLGEEVHNDSDAEDSDGEAPPRKKRRGGELGRDWKCDVDTCDKSFKSKKAMTTHIKVNHQGRRDFVCPHSACKRAFGYKHLLQRHLAKIHKASGDSTSTEAEETEADAHADAHESDALLDIDAITGKSYSKRASEKVEMAKALRCPHPHLQGLGLPDTTLATIVNSDSLCEYVFSRAYDLRRHLRATHEIELEKDITDKWVLKQKAACRNVPQY</sequence>
<evidence type="ECO:0000313" key="2">
    <source>
        <dbReference type="Proteomes" id="UP000824881"/>
    </source>
</evidence>
<dbReference type="Proteomes" id="UP000824881">
    <property type="component" value="Unassembled WGS sequence"/>
</dbReference>
<protein>
    <submittedName>
        <fullName evidence="1">Uncharacterized protein</fullName>
    </submittedName>
</protein>
<proteinExistence type="predicted"/>
<reference evidence="1 2" key="1">
    <citation type="journal article" date="2021" name="Appl. Environ. Microbiol.">
        <title>Genetic linkage and physical mapping for an oyster mushroom Pleurotus cornucopiae and QTL analysis for the trait cap color.</title>
        <authorList>
            <person name="Zhang Y."/>
            <person name="Gao W."/>
            <person name="Sonnenberg A."/>
            <person name="Chen Q."/>
            <person name="Zhang J."/>
            <person name="Huang C."/>
        </authorList>
    </citation>
    <scope>NUCLEOTIDE SEQUENCE [LARGE SCALE GENOMIC DNA]</scope>
    <source>
        <strain evidence="1">CCMSSC00406</strain>
    </source>
</reference>
<name>A0ACB7ISR8_PLECO</name>
<accession>A0ACB7ISR8</accession>